<dbReference type="Pfam" id="PF00271">
    <property type="entry name" value="Helicase_C"/>
    <property type="match status" value="1"/>
</dbReference>
<dbReference type="PROSITE" id="PS51194">
    <property type="entry name" value="HELICASE_CTER"/>
    <property type="match status" value="1"/>
</dbReference>
<evidence type="ECO:0000256" key="1">
    <source>
        <dbReference type="ARBA" id="ARBA00004123"/>
    </source>
</evidence>
<comment type="caution">
    <text evidence="10">The sequence shown here is derived from an EMBL/GenBank/DDBJ whole genome shotgun (WGS) entry which is preliminary data.</text>
</comment>
<dbReference type="EMBL" id="JAYDYQ010001088">
    <property type="protein sequence ID" value="KAK4488537.1"/>
    <property type="molecule type" value="Genomic_DNA"/>
</dbReference>
<accession>A0ABR0DH76</accession>
<dbReference type="Gene3D" id="3.40.50.300">
    <property type="entry name" value="P-loop containing nucleotide triphosphate hydrolases"/>
    <property type="match status" value="1"/>
</dbReference>
<dbReference type="InterPro" id="IPR043472">
    <property type="entry name" value="Macro_dom-like"/>
</dbReference>
<feature type="transmembrane region" description="Helical" evidence="7">
    <location>
        <begin position="891"/>
        <end position="911"/>
    </location>
</feature>
<dbReference type="InterPro" id="IPR001650">
    <property type="entry name" value="Helicase_C-like"/>
</dbReference>
<dbReference type="Gene3D" id="3.40.50.10810">
    <property type="entry name" value="Tandem AAA-ATPase domain"/>
    <property type="match status" value="1"/>
</dbReference>
<evidence type="ECO:0008006" key="12">
    <source>
        <dbReference type="Google" id="ProtNLM"/>
    </source>
</evidence>
<dbReference type="Proteomes" id="UP001291926">
    <property type="component" value="Unassembled WGS sequence"/>
</dbReference>
<keyword evidence="6" id="KW-0539">Nucleus</keyword>
<evidence type="ECO:0000259" key="9">
    <source>
        <dbReference type="PROSITE" id="PS51194"/>
    </source>
</evidence>
<feature type="domain" description="Helicase C-terminal" evidence="9">
    <location>
        <begin position="397"/>
        <end position="564"/>
    </location>
</feature>
<organism evidence="10 11">
    <name type="scientific">Penstemon davidsonii</name>
    <dbReference type="NCBI Taxonomy" id="160366"/>
    <lineage>
        <taxon>Eukaryota</taxon>
        <taxon>Viridiplantae</taxon>
        <taxon>Streptophyta</taxon>
        <taxon>Embryophyta</taxon>
        <taxon>Tracheophyta</taxon>
        <taxon>Spermatophyta</taxon>
        <taxon>Magnoliopsida</taxon>
        <taxon>eudicotyledons</taxon>
        <taxon>Gunneridae</taxon>
        <taxon>Pentapetalae</taxon>
        <taxon>asterids</taxon>
        <taxon>lamiids</taxon>
        <taxon>Lamiales</taxon>
        <taxon>Plantaginaceae</taxon>
        <taxon>Cheloneae</taxon>
        <taxon>Penstemon</taxon>
    </lineage>
</organism>
<keyword evidence="7" id="KW-0472">Membrane</keyword>
<comment type="similarity">
    <text evidence="2">Belongs to the SNF2/RAD54 helicase family.</text>
</comment>
<feature type="domain" description="Helicase ATP-binding" evidence="8">
    <location>
        <begin position="66"/>
        <end position="244"/>
    </location>
</feature>
<reference evidence="10 11" key="1">
    <citation type="journal article" date="2023" name="bioRxiv">
        <title>Genome report: Whole genome sequence and annotation of Penstemon davidsonii.</title>
        <authorList>
            <person name="Ostevik K.L."/>
            <person name="Alabady M."/>
            <person name="Zhang M."/>
            <person name="Rausher M.D."/>
        </authorList>
    </citation>
    <scope>NUCLEOTIDE SEQUENCE [LARGE SCALE GENOMIC DNA]</scope>
    <source>
        <strain evidence="10">DNT005</strain>
        <tissue evidence="10">Whole leaf</tissue>
    </source>
</reference>
<gene>
    <name evidence="10" type="ORF">RD792_004301</name>
</gene>
<dbReference type="SUPFAM" id="SSF52949">
    <property type="entry name" value="Macro domain-like"/>
    <property type="match status" value="1"/>
</dbReference>
<dbReference type="CDD" id="cd03331">
    <property type="entry name" value="Macro_Poa1p-like_SNF2"/>
    <property type="match status" value="1"/>
</dbReference>
<evidence type="ECO:0000256" key="5">
    <source>
        <dbReference type="ARBA" id="ARBA00022840"/>
    </source>
</evidence>
<feature type="non-terminal residue" evidence="10">
    <location>
        <position position="1"/>
    </location>
</feature>
<dbReference type="SUPFAM" id="SSF52540">
    <property type="entry name" value="P-loop containing nucleoside triphosphate hydrolases"/>
    <property type="match status" value="2"/>
</dbReference>
<dbReference type="InterPro" id="IPR014001">
    <property type="entry name" value="Helicase_ATP-bd"/>
</dbReference>
<evidence type="ECO:0000256" key="7">
    <source>
        <dbReference type="SAM" id="Phobius"/>
    </source>
</evidence>
<proteinExistence type="inferred from homology"/>
<evidence type="ECO:0000256" key="6">
    <source>
        <dbReference type="ARBA" id="ARBA00023242"/>
    </source>
</evidence>
<keyword evidence="11" id="KW-1185">Reference proteome</keyword>
<evidence type="ECO:0000256" key="3">
    <source>
        <dbReference type="ARBA" id="ARBA00022741"/>
    </source>
</evidence>
<dbReference type="InterPro" id="IPR049730">
    <property type="entry name" value="SNF2/RAD54-like_C"/>
</dbReference>
<dbReference type="Gene3D" id="3.40.220.10">
    <property type="entry name" value="Leucine Aminopeptidase, subunit E, domain 1"/>
    <property type="match status" value="1"/>
</dbReference>
<comment type="subcellular location">
    <subcellularLocation>
        <location evidence="1">Nucleus</location>
    </subcellularLocation>
</comment>
<evidence type="ECO:0000256" key="4">
    <source>
        <dbReference type="ARBA" id="ARBA00022801"/>
    </source>
</evidence>
<protein>
    <recommendedName>
        <fullName evidence="12">Helicase CHR10</fullName>
    </recommendedName>
</protein>
<dbReference type="SMART" id="SM00487">
    <property type="entry name" value="DEXDc"/>
    <property type="match status" value="1"/>
</dbReference>
<dbReference type="InterPro" id="IPR031053">
    <property type="entry name" value="ALC1"/>
</dbReference>
<evidence type="ECO:0000259" key="8">
    <source>
        <dbReference type="PROSITE" id="PS51192"/>
    </source>
</evidence>
<dbReference type="SMART" id="SM00490">
    <property type="entry name" value="HELICc"/>
    <property type="match status" value="1"/>
</dbReference>
<dbReference type="Pfam" id="PF00176">
    <property type="entry name" value="SNF2-rel_dom"/>
    <property type="match status" value="1"/>
</dbReference>
<keyword evidence="4" id="KW-0378">Hydrolase</keyword>
<dbReference type="CDD" id="cd18793">
    <property type="entry name" value="SF2_C_SNF"/>
    <property type="match status" value="1"/>
</dbReference>
<sequence>RFGENMKYDEKLTAAANYIHAGDSRAADEAPIFEPSDFEITATLKPHQGEGVSWLIRRYHLGVNVILGTVKIQKKHLLLKMGLGKTLQAISLLCYLKVWRKSPGPFLVLCPLSVTDGWVSEMANFAPNLRLLRYVGEKDYRRKLREEMHDYVKELSISSDVPSLPFDVLLTTYDIALIDQDFLSQFPWHYTIIDEAQRLKNPSSVLYSVLRERFVMPRKLLMTGTPIQNNLTELWALMHFCMPMIFGTLEQFLSVFKEAADPSSNSYTCIYLLRAGKDAENRKEQFKILKYVLGAFMLRRTKSKLMESGTLFLPPVTEITVMSPLVPLQKKVYMSLLRKELSKLLAFASGASNAQSLHNIVIQLRKACSHPYLFPGIEPEPYQEGEHLVQTSGKLLILDHLLQKLHDGHRVLLFAQMTHTLDILQDFLELRKYTYERLDGSIRAEERFAAIKNFSQESIKKSYGVDADQSSPFVFLISTRAGGVGLNLVAADTVIFYEQDWNPQVDKQALQRAHRIGQSNHVLSINLVSGRTIEEVIMRRAVRKLQLSHNVIGEDILDHEGSNIGGAEAGDLKSVIFGLHVFDPIEMNEGNSDNQLNMGELTALAEKVIASRRDLQSDMGDRKFEINPMDLQDVHDLALQEGSESIAFNPDLDESLYMSWVEKFKQASPTDDVGILEPGNRRYLPDEKHIKAEVARKKAEEKKLSKWEALGYHSFSVSNPIGPADHNALSDTGIVHFVYGDCTNTAAVCSSGPTVIFSCVDNSGNWGRGGLFDALTRLSATIPSAYERAAEFGDLHLGDLHLIEITEDHNAPQWVALAVVQSHNPRRKVPRSNISIDDLEVCLAKASFSASQKSASIHMPRIGYQDGSDRSEWYTVERLLRKYASMYGVNIYVYVSLSLFLSFCVCVLGFGH</sequence>
<dbReference type="InterPro" id="IPR027417">
    <property type="entry name" value="P-loop_NTPase"/>
</dbReference>
<evidence type="ECO:0000256" key="2">
    <source>
        <dbReference type="ARBA" id="ARBA00007025"/>
    </source>
</evidence>
<dbReference type="PROSITE" id="PS51192">
    <property type="entry name" value="HELICASE_ATP_BIND_1"/>
    <property type="match status" value="1"/>
</dbReference>
<keyword evidence="5" id="KW-0067">ATP-binding</keyword>
<dbReference type="PANTHER" id="PTHR47157">
    <property type="entry name" value="CHROMODOMAIN-HELICASE-DNA-BINDING PROTEIN 1-LIKE"/>
    <property type="match status" value="1"/>
</dbReference>
<dbReference type="PANTHER" id="PTHR47157:SF1">
    <property type="entry name" value="CHROMODOMAIN-HELICASE-DNA-BINDING PROTEIN 1-LIKE"/>
    <property type="match status" value="1"/>
</dbReference>
<dbReference type="InterPro" id="IPR038718">
    <property type="entry name" value="SNF2-like_sf"/>
</dbReference>
<evidence type="ECO:0000313" key="11">
    <source>
        <dbReference type="Proteomes" id="UP001291926"/>
    </source>
</evidence>
<keyword evidence="7" id="KW-1133">Transmembrane helix</keyword>
<keyword evidence="3" id="KW-0547">Nucleotide-binding</keyword>
<evidence type="ECO:0000313" key="10">
    <source>
        <dbReference type="EMBL" id="KAK4488537.1"/>
    </source>
</evidence>
<name>A0ABR0DH76_9LAMI</name>
<keyword evidence="7" id="KW-0812">Transmembrane</keyword>
<dbReference type="InterPro" id="IPR000330">
    <property type="entry name" value="SNF2_N"/>
</dbReference>